<keyword evidence="2" id="KW-0732">Signal</keyword>
<organism evidence="3 4">
    <name type="scientific">Chenopodium quinoa</name>
    <name type="common">Quinoa</name>
    <dbReference type="NCBI Taxonomy" id="63459"/>
    <lineage>
        <taxon>Eukaryota</taxon>
        <taxon>Viridiplantae</taxon>
        <taxon>Streptophyta</taxon>
        <taxon>Embryophyta</taxon>
        <taxon>Tracheophyta</taxon>
        <taxon>Spermatophyta</taxon>
        <taxon>Magnoliopsida</taxon>
        <taxon>eudicotyledons</taxon>
        <taxon>Gunneridae</taxon>
        <taxon>Pentapetalae</taxon>
        <taxon>Caryophyllales</taxon>
        <taxon>Chenopodiaceae</taxon>
        <taxon>Chenopodioideae</taxon>
        <taxon>Atripliceae</taxon>
        <taxon>Chenopodium</taxon>
    </lineage>
</organism>
<evidence type="ECO:0000313" key="4">
    <source>
        <dbReference type="Proteomes" id="UP000596660"/>
    </source>
</evidence>
<protein>
    <recommendedName>
        <fullName evidence="5">Transmembrane protein</fullName>
    </recommendedName>
</protein>
<sequence>MMKMKKNNEALLFIVACIIIMVVSTNADTLHSDRRWLLMHLGLGISDDAPCQGAGEACGIDFPCCPDYSCDNEDSGSGVDAIFCQEFGESCVAGACCGFFTLKCSGWTSGMLRIRPTMQHWTGCPDSECLSMNTKKYVVDVLLLLLAIAILLTVAGTGVAAQECVGFGQYCTIGQCCPGYECLSVFHYPVGLCR</sequence>
<name>A0A803LZL8_CHEQI</name>
<evidence type="ECO:0000256" key="1">
    <source>
        <dbReference type="SAM" id="Phobius"/>
    </source>
</evidence>
<keyword evidence="1" id="KW-0472">Membrane</keyword>
<keyword evidence="4" id="KW-1185">Reference proteome</keyword>
<dbReference type="EnsemblPlants" id="AUR62020919-RA">
    <property type="protein sequence ID" value="AUR62020919-RA:cds"/>
    <property type="gene ID" value="AUR62020919"/>
</dbReference>
<feature type="transmembrane region" description="Helical" evidence="1">
    <location>
        <begin position="141"/>
        <end position="161"/>
    </location>
</feature>
<keyword evidence="1" id="KW-0812">Transmembrane</keyword>
<dbReference type="Proteomes" id="UP000596660">
    <property type="component" value="Unplaced"/>
</dbReference>
<evidence type="ECO:0000313" key="3">
    <source>
        <dbReference type="EnsemblPlants" id="AUR62020919-RA:cds"/>
    </source>
</evidence>
<proteinExistence type="predicted"/>
<reference evidence="3" key="1">
    <citation type="journal article" date="2017" name="Nature">
        <title>The genome of Chenopodium quinoa.</title>
        <authorList>
            <person name="Jarvis D.E."/>
            <person name="Ho Y.S."/>
            <person name="Lightfoot D.J."/>
            <person name="Schmoeckel S.M."/>
            <person name="Li B."/>
            <person name="Borm T.J.A."/>
            <person name="Ohyanagi H."/>
            <person name="Mineta K."/>
            <person name="Michell C.T."/>
            <person name="Saber N."/>
            <person name="Kharbatia N.M."/>
            <person name="Rupper R.R."/>
            <person name="Sharp A.R."/>
            <person name="Dally N."/>
            <person name="Boughton B.A."/>
            <person name="Woo Y.H."/>
            <person name="Gao G."/>
            <person name="Schijlen E.G.W.M."/>
            <person name="Guo X."/>
            <person name="Momin A.A."/>
            <person name="Negrao S."/>
            <person name="Al-Babili S."/>
            <person name="Gehring C."/>
            <person name="Roessner U."/>
            <person name="Jung C."/>
            <person name="Murphy K."/>
            <person name="Arold S.T."/>
            <person name="Gojobori T."/>
            <person name="van der Linden C.G."/>
            <person name="van Loo E.N."/>
            <person name="Jellen E.N."/>
            <person name="Maughan P.J."/>
            <person name="Tester M."/>
        </authorList>
    </citation>
    <scope>NUCLEOTIDE SEQUENCE [LARGE SCALE GENOMIC DNA]</scope>
    <source>
        <strain evidence="3">cv. PI 614886</strain>
    </source>
</reference>
<dbReference type="AlphaFoldDB" id="A0A803LZL8"/>
<reference evidence="3" key="2">
    <citation type="submission" date="2021-03" db="UniProtKB">
        <authorList>
            <consortium name="EnsemblPlants"/>
        </authorList>
    </citation>
    <scope>IDENTIFICATION</scope>
</reference>
<keyword evidence="1" id="KW-1133">Transmembrane helix</keyword>
<feature type="signal peptide" evidence="2">
    <location>
        <begin position="1"/>
        <end position="27"/>
    </location>
</feature>
<feature type="chain" id="PRO_5031107172" description="Transmembrane protein" evidence="2">
    <location>
        <begin position="28"/>
        <end position="194"/>
    </location>
</feature>
<dbReference type="Gramene" id="AUR62020919-RA">
    <property type="protein sequence ID" value="AUR62020919-RA:cds"/>
    <property type="gene ID" value="AUR62020919"/>
</dbReference>
<evidence type="ECO:0000256" key="2">
    <source>
        <dbReference type="SAM" id="SignalP"/>
    </source>
</evidence>
<evidence type="ECO:0008006" key="5">
    <source>
        <dbReference type="Google" id="ProtNLM"/>
    </source>
</evidence>
<accession>A0A803LZL8</accession>